<accession>A0A0U3HYN1</accession>
<feature type="signal peptide" evidence="1">
    <location>
        <begin position="1"/>
        <end position="21"/>
    </location>
</feature>
<dbReference type="SUPFAM" id="SSF49344">
    <property type="entry name" value="CBD9-like"/>
    <property type="match status" value="1"/>
</dbReference>
<evidence type="ECO:0000259" key="2">
    <source>
        <dbReference type="Pfam" id="PF19313"/>
    </source>
</evidence>
<protein>
    <recommendedName>
        <fullName evidence="2">DUF5916 domain-containing protein</fullName>
    </recommendedName>
</protein>
<dbReference type="Pfam" id="PF19313">
    <property type="entry name" value="DUF5916"/>
    <property type="match status" value="2"/>
</dbReference>
<sequence>MKQYYLALCISGALSSQALWANQTHNTTIKLDGRLDEALWQTARQFNRFYQVVPATLTEHTDKVHARVLSDQSGVYIGIINYQDEASRQKQFNIQDAFMQAEFNRIVVDFAGDGSGAYEFAVTLGGGTQDAVLTTQLTKDSDWDGDWQSATFEAEDHWSTEVFIPWHTVSFYNPAHNTDSEQGEIGVSIQLYDLSKNYIYANQKQTTSNSDFFLAMPKLESAIPSHSQLSFVPYFSHQQHFADQATDNSDSDVGFDLFYKPNHHQKLSVAVNPDFGQVDSDEVDINYSAVETLRSDKRPFFTQDIAVFNVQALQDTKLIHTRRIGAGSDDGSEFITPIDLATRFVHQGETLQVGAFAVKEKDLDSDAGKRFYAARAKYRQKHWQSGLLATYTDRPWLDRNASTMAWDSQYQSATWSFQGALLASQVEQVSEQTGNGASLQLGYQFSPNTSLEGRYLKLNKRFNNSDLGYSQRNNWQYSEAKLSHAINTQSHWLARIKHSLTVRYEANSEGLKLPARQAYLSQWLLANGGQVDFHIDRISDGWQDNIGRQSQAFEEPGNWETRVMYISPYIGKFSWAASFEYDQEGFAGSAQQYAVDLTWLPHPNWTLKFNNFYRTGDGWLVASDTDQVTQYERDFFVNKIQVSGLITDKLEFSSTLEWAVLEARSDQVFALQDHQRQLLNGVDTSFEDRRLSSQFKLRYRMGALSDLFLVYRRGAATGDRLPRSQIGSEAWLESAKQLWQAPMQDSILLKVRYKF</sequence>
<feature type="chain" id="PRO_5006839660" description="DUF5916 domain-containing protein" evidence="1">
    <location>
        <begin position="22"/>
        <end position="755"/>
    </location>
</feature>
<gene>
    <name evidence="3" type="ORF">AT705_07170</name>
</gene>
<dbReference type="KEGG" id="prr:AT705_07170"/>
<dbReference type="RefSeq" id="WP_058796071.1">
    <property type="nucleotide sequence ID" value="NZ_CP013611.1"/>
</dbReference>
<keyword evidence="1" id="KW-0732">Signal</keyword>
<dbReference type="AlphaFoldDB" id="A0A0U3HYN1"/>
<evidence type="ECO:0000313" key="4">
    <source>
        <dbReference type="Proteomes" id="UP000069015"/>
    </source>
</evidence>
<dbReference type="EMBL" id="CP013611">
    <property type="protein sequence ID" value="ALU42758.1"/>
    <property type="molecule type" value="Genomic_DNA"/>
</dbReference>
<evidence type="ECO:0000313" key="3">
    <source>
        <dbReference type="EMBL" id="ALU42758.1"/>
    </source>
</evidence>
<reference evidence="3 4" key="1">
    <citation type="submission" date="2015-12" db="EMBL/GenBank/DDBJ databases">
        <title>Complete genome sequence of Pseudoalteromonas rubra SCSIO 6842, harboring a conjugative plasmid.</title>
        <authorList>
            <person name="Li B."/>
            <person name="Wang X."/>
        </authorList>
    </citation>
    <scope>NUCLEOTIDE SEQUENCE [LARGE SCALE GENOMIC DNA]</scope>
    <source>
        <strain evidence="3 4">SCSIO 6842</strain>
    </source>
</reference>
<feature type="domain" description="DUF5916" evidence="2">
    <location>
        <begin position="228"/>
        <end position="328"/>
    </location>
</feature>
<name>A0A0U3HYN1_9GAMM</name>
<dbReference type="Gene3D" id="2.60.40.1190">
    <property type="match status" value="1"/>
</dbReference>
<dbReference type="InterPro" id="IPR045670">
    <property type="entry name" value="DUF5916"/>
</dbReference>
<feature type="domain" description="DUF5916" evidence="2">
    <location>
        <begin position="397"/>
        <end position="753"/>
    </location>
</feature>
<evidence type="ECO:0000256" key="1">
    <source>
        <dbReference type="SAM" id="SignalP"/>
    </source>
</evidence>
<proteinExistence type="predicted"/>
<organism evidence="3 4">
    <name type="scientific">Pseudoalteromonas rubra</name>
    <dbReference type="NCBI Taxonomy" id="43658"/>
    <lineage>
        <taxon>Bacteria</taxon>
        <taxon>Pseudomonadati</taxon>
        <taxon>Pseudomonadota</taxon>
        <taxon>Gammaproteobacteria</taxon>
        <taxon>Alteromonadales</taxon>
        <taxon>Pseudoalteromonadaceae</taxon>
        <taxon>Pseudoalteromonas</taxon>
    </lineage>
</organism>
<dbReference type="Proteomes" id="UP000069015">
    <property type="component" value="Chromosome 1"/>
</dbReference>